<reference evidence="3 4" key="1">
    <citation type="submission" date="2020-07" db="EMBL/GenBank/DDBJ databases">
        <title>Genomic Encyclopedia of Archaeal and Bacterial Type Strains, Phase II (KMG-II): from individual species to whole genera.</title>
        <authorList>
            <person name="Goeker M."/>
        </authorList>
    </citation>
    <scope>NUCLEOTIDE SEQUENCE [LARGE SCALE GENOMIC DNA]</scope>
    <source>
        <strain evidence="3 4">DSM 21226</strain>
    </source>
</reference>
<evidence type="ECO:0000313" key="3">
    <source>
        <dbReference type="EMBL" id="NYG34871.1"/>
    </source>
</evidence>
<evidence type="ECO:0000313" key="4">
    <source>
        <dbReference type="Proteomes" id="UP000518288"/>
    </source>
</evidence>
<dbReference type="EMBL" id="JACCFH010000001">
    <property type="protein sequence ID" value="NYG34871.1"/>
    <property type="molecule type" value="Genomic_DNA"/>
</dbReference>
<dbReference type="GO" id="GO:0006310">
    <property type="term" value="P:DNA recombination"/>
    <property type="evidence" value="ECO:0007669"/>
    <property type="project" value="UniProtKB-KW"/>
</dbReference>
<organism evidence="3 4">
    <name type="scientific">Sphaerotilus montanus</name>
    <dbReference type="NCBI Taxonomy" id="522889"/>
    <lineage>
        <taxon>Bacteria</taxon>
        <taxon>Pseudomonadati</taxon>
        <taxon>Pseudomonadota</taxon>
        <taxon>Betaproteobacteria</taxon>
        <taxon>Burkholderiales</taxon>
        <taxon>Sphaerotilaceae</taxon>
        <taxon>Sphaerotilus</taxon>
    </lineage>
</organism>
<dbReference type="Proteomes" id="UP000518288">
    <property type="component" value="Unassembled WGS sequence"/>
</dbReference>
<evidence type="ECO:0000259" key="2">
    <source>
        <dbReference type="PROSITE" id="PS51898"/>
    </source>
</evidence>
<gene>
    <name evidence="3" type="ORF">BDD16_003857</name>
</gene>
<keyword evidence="1" id="KW-0233">DNA recombination</keyword>
<dbReference type="GO" id="GO:0003677">
    <property type="term" value="F:DNA binding"/>
    <property type="evidence" value="ECO:0007669"/>
    <property type="project" value="InterPro"/>
</dbReference>
<dbReference type="Gene3D" id="1.10.443.10">
    <property type="entry name" value="Intergrase catalytic core"/>
    <property type="match status" value="1"/>
</dbReference>
<sequence>MLDEKTLSLFSSSDGDALAEALNLQFDTWLSSSPARGPRQQGALREESAQIYADMWQAFIAYCAPFDQDSGTRRVGLDPRDTVTREDLVRFLAFAAIRPQRQSRTGRVHAELTPRYAWRLLHLIDRVLNHGRDEQGLEPVEAPLQLMQEAPYRYANASALTPVPDVLPEVQAAALIAHCTALSQGTDGLGAQWKTVRDRVAVALMLGAGLAPGQVRVLTLDDVTIHGGAEPGVPWRLSVAADGSSAAHQVPIAPWAARELRFWLEVRARQGGGMQQSPWVFPSTTTGKAWSHPACHRAAVAVMEEAGVEGGSPFRLRHTFAVRQLLNGHAEEEVARWMGYADTGPMKRYRHVLAAPAARIV</sequence>
<accession>A0A7Y9U8R1</accession>
<dbReference type="GO" id="GO:0015074">
    <property type="term" value="P:DNA integration"/>
    <property type="evidence" value="ECO:0007669"/>
    <property type="project" value="InterPro"/>
</dbReference>
<dbReference type="RefSeq" id="WP_179635460.1">
    <property type="nucleotide sequence ID" value="NZ_CAXYYM010000082.1"/>
</dbReference>
<keyword evidence="4" id="KW-1185">Reference proteome</keyword>
<dbReference type="PROSITE" id="PS51898">
    <property type="entry name" value="TYR_RECOMBINASE"/>
    <property type="match status" value="1"/>
</dbReference>
<dbReference type="AlphaFoldDB" id="A0A7Y9U8R1"/>
<dbReference type="CDD" id="cd00397">
    <property type="entry name" value="DNA_BRE_C"/>
    <property type="match status" value="1"/>
</dbReference>
<name>A0A7Y9U8R1_9BURK</name>
<dbReference type="InterPro" id="IPR011010">
    <property type="entry name" value="DNA_brk_join_enz"/>
</dbReference>
<dbReference type="InterPro" id="IPR013762">
    <property type="entry name" value="Integrase-like_cat_sf"/>
</dbReference>
<dbReference type="SUPFAM" id="SSF56349">
    <property type="entry name" value="DNA breaking-rejoining enzymes"/>
    <property type="match status" value="1"/>
</dbReference>
<dbReference type="Pfam" id="PF00589">
    <property type="entry name" value="Phage_integrase"/>
    <property type="match status" value="1"/>
</dbReference>
<protein>
    <submittedName>
        <fullName evidence="3">Integrase</fullName>
    </submittedName>
</protein>
<comment type="caution">
    <text evidence="3">The sequence shown here is derived from an EMBL/GenBank/DDBJ whole genome shotgun (WGS) entry which is preliminary data.</text>
</comment>
<dbReference type="InterPro" id="IPR002104">
    <property type="entry name" value="Integrase_catalytic"/>
</dbReference>
<evidence type="ECO:0000256" key="1">
    <source>
        <dbReference type="ARBA" id="ARBA00023172"/>
    </source>
</evidence>
<proteinExistence type="predicted"/>
<feature type="domain" description="Tyr recombinase" evidence="2">
    <location>
        <begin position="162"/>
        <end position="361"/>
    </location>
</feature>